<proteinExistence type="predicted"/>
<evidence type="ECO:0000256" key="1">
    <source>
        <dbReference type="SAM" id="MobiDB-lite"/>
    </source>
</evidence>
<gene>
    <name evidence="2" type="ORF">OLC1_LOCUS10268</name>
</gene>
<feature type="region of interest" description="Disordered" evidence="1">
    <location>
        <begin position="194"/>
        <end position="231"/>
    </location>
</feature>
<dbReference type="EMBL" id="OX459120">
    <property type="protein sequence ID" value="CAI9100440.1"/>
    <property type="molecule type" value="Genomic_DNA"/>
</dbReference>
<keyword evidence="3" id="KW-1185">Reference proteome</keyword>
<protein>
    <submittedName>
        <fullName evidence="2">OLC1v1037549C1</fullName>
    </submittedName>
</protein>
<organism evidence="2 3">
    <name type="scientific">Oldenlandia corymbosa var. corymbosa</name>
    <dbReference type="NCBI Taxonomy" id="529605"/>
    <lineage>
        <taxon>Eukaryota</taxon>
        <taxon>Viridiplantae</taxon>
        <taxon>Streptophyta</taxon>
        <taxon>Embryophyta</taxon>
        <taxon>Tracheophyta</taxon>
        <taxon>Spermatophyta</taxon>
        <taxon>Magnoliopsida</taxon>
        <taxon>eudicotyledons</taxon>
        <taxon>Gunneridae</taxon>
        <taxon>Pentapetalae</taxon>
        <taxon>asterids</taxon>
        <taxon>lamiids</taxon>
        <taxon>Gentianales</taxon>
        <taxon>Rubiaceae</taxon>
        <taxon>Rubioideae</taxon>
        <taxon>Spermacoceae</taxon>
        <taxon>Hedyotis-Oldenlandia complex</taxon>
        <taxon>Oldenlandia</taxon>
    </lineage>
</organism>
<accession>A0AAV1CZT6</accession>
<evidence type="ECO:0000313" key="3">
    <source>
        <dbReference type="Proteomes" id="UP001161247"/>
    </source>
</evidence>
<sequence length="310" mass="34942">MWILCWAIREPYEHNRVLRQFQYKQTVLEYPLINDIDRWNAIHRGCLGTGKAYDDWVQKHTESSNLSDVYHLADAALRENPGLGGSLEDKLLQIFDKSFSALTLGLHDMSTQPDTQDLAPARGHALAEDRWLELYTLEVEVEGTDGEATGKAEFDDQDYEENINESEATWGVEDSNIEAAATVARGIGKKKLIGSNSRNQQEGSSKIPEIGKSMGEFTHTGVGDVDESEDERIGRRLRDLNLTIPDSDDDFEPLHESDAEGEELLEQFNSEKDMWDPPLKCGLTFNSLEESAHVIRTWNNKGLSVEISEN</sequence>
<dbReference type="Proteomes" id="UP001161247">
    <property type="component" value="Chromosome 3"/>
</dbReference>
<evidence type="ECO:0000313" key="2">
    <source>
        <dbReference type="EMBL" id="CAI9100440.1"/>
    </source>
</evidence>
<feature type="compositionally biased region" description="Polar residues" evidence="1">
    <location>
        <begin position="194"/>
        <end position="204"/>
    </location>
</feature>
<dbReference type="AlphaFoldDB" id="A0AAV1CZT6"/>
<reference evidence="2" key="1">
    <citation type="submission" date="2023-03" db="EMBL/GenBank/DDBJ databases">
        <authorList>
            <person name="Julca I."/>
        </authorList>
    </citation>
    <scope>NUCLEOTIDE SEQUENCE</scope>
</reference>
<name>A0AAV1CZT6_OLDCO</name>